<evidence type="ECO:0000313" key="2">
    <source>
        <dbReference type="Proteomes" id="UP000194551"/>
    </source>
</evidence>
<dbReference type="EMBL" id="NFEM01000071">
    <property type="protein sequence ID" value="OUA02943.1"/>
    <property type="molecule type" value="Genomic_DNA"/>
</dbReference>
<reference evidence="1 2" key="1">
    <citation type="submission" date="2016-10" db="EMBL/GenBank/DDBJ databases">
        <title>Comparative genomics of Bacillus thuringiensis reveals a path to pathogens against multiple invertebrate hosts.</title>
        <authorList>
            <person name="Zheng J."/>
            <person name="Gao Q."/>
            <person name="Liu H."/>
            <person name="Peng D."/>
            <person name="Ruan L."/>
            <person name="Sun M."/>
        </authorList>
    </citation>
    <scope>NUCLEOTIDE SEQUENCE [LARGE SCALE GENOMIC DNA]</scope>
    <source>
        <strain evidence="1">HD5</strain>
    </source>
</reference>
<dbReference type="RefSeq" id="WP_053512262.1">
    <property type="nucleotide sequence ID" value="NZ_CAKJXA010000038.1"/>
</dbReference>
<evidence type="ECO:0000313" key="1">
    <source>
        <dbReference type="EMBL" id="OUA02943.1"/>
    </source>
</evidence>
<dbReference type="AlphaFoldDB" id="A0A9X6Q3B4"/>
<comment type="caution">
    <text evidence="1">The sequence shown here is derived from an EMBL/GenBank/DDBJ whole genome shotgun (WGS) entry which is preliminary data.</text>
</comment>
<accession>A0A9X6Q3B4</accession>
<organism evidence="1 2">
    <name type="scientific">Bacillus thuringiensis</name>
    <dbReference type="NCBI Taxonomy" id="1428"/>
    <lineage>
        <taxon>Bacteria</taxon>
        <taxon>Bacillati</taxon>
        <taxon>Bacillota</taxon>
        <taxon>Bacilli</taxon>
        <taxon>Bacillales</taxon>
        <taxon>Bacillaceae</taxon>
        <taxon>Bacillus</taxon>
        <taxon>Bacillus cereus group</taxon>
    </lineage>
</organism>
<gene>
    <name evidence="1" type="ORF">BK774_14710</name>
</gene>
<dbReference type="Proteomes" id="UP000194551">
    <property type="component" value="Unassembled WGS sequence"/>
</dbReference>
<proteinExistence type="predicted"/>
<name>A0A9X6Q3B4_BACTU</name>
<sequence>MNTIENLKEMERLARTLMKTVESPETRYRLGLLLQLFGKEAERFGELNQLLSSELAELEVLRKFIESQGLSENFEAFRKIGRR</sequence>
<protein>
    <submittedName>
        <fullName evidence="1">Uncharacterized protein</fullName>
    </submittedName>
</protein>